<evidence type="ECO:0000313" key="3">
    <source>
        <dbReference type="Proteomes" id="UP000313645"/>
    </source>
</evidence>
<sequence length="310" mass="34945">MLARVAENVYWMGRYLERMDDTARLINATTHMLIDSHEGTRFSWPVLIDVLGEDTEGFVQEGSSSELGVMHYLIVAEDSAASIRHACTQVRNNARCVREVIPREFWEGINSLHLFVQSECKLASSRAKRYNLMAEVIRRCQAVIGVMDGTMLRDDTYGLFNIGRHLERADMTTRIMDVLILQQLAPAAGRQTRRQFEWSSLLNAMGAVESYRRYFTEEPGETDVTDFLLTYGPFPRSVASCLEKIERSARWLPRSEGVLKTIGNIRNALDSEPLHSLNTLGMHKLIDDVQAGLIDLHGALISESLQAPAA</sequence>
<protein>
    <submittedName>
        <fullName evidence="2">Alpha-E domain-containing protein</fullName>
    </submittedName>
</protein>
<name>A0ABY1ZR22_9GAMM</name>
<proteinExistence type="predicted"/>
<dbReference type="PANTHER" id="PTHR34595">
    <property type="entry name" value="BLR5612 PROTEIN"/>
    <property type="match status" value="1"/>
</dbReference>
<dbReference type="InterPro" id="IPR007296">
    <property type="entry name" value="DUF403"/>
</dbReference>
<dbReference type="Proteomes" id="UP000313645">
    <property type="component" value="Unassembled WGS sequence"/>
</dbReference>
<keyword evidence="3" id="KW-1185">Reference proteome</keyword>
<comment type="caution">
    <text evidence="2">The sequence shown here is derived from an EMBL/GenBank/DDBJ whole genome shotgun (WGS) entry which is preliminary data.</text>
</comment>
<accession>A0ABY1ZR22</accession>
<reference evidence="2 3" key="1">
    <citation type="submission" date="2019-02" db="EMBL/GenBank/DDBJ databases">
        <title>Marinobacter halodurans sp. nov., a marine bacterium isolated from sea tidal flat.</title>
        <authorList>
            <person name="Yoo Y."/>
            <person name="Lee D.W."/>
            <person name="Kim B.S."/>
            <person name="Kim J.-J."/>
        </authorList>
    </citation>
    <scope>NUCLEOTIDE SEQUENCE [LARGE SCALE GENOMIC DNA]</scope>
    <source>
        <strain evidence="2 3">YJ-S3-2</strain>
    </source>
</reference>
<evidence type="ECO:0000313" key="2">
    <source>
        <dbReference type="EMBL" id="TBW59585.1"/>
    </source>
</evidence>
<dbReference type="Pfam" id="PF04168">
    <property type="entry name" value="Alpha-E"/>
    <property type="match status" value="1"/>
</dbReference>
<gene>
    <name evidence="2" type="ORF">EZI54_01120</name>
</gene>
<dbReference type="RefSeq" id="WP_131478166.1">
    <property type="nucleotide sequence ID" value="NZ_SJDL01000001.1"/>
</dbReference>
<dbReference type="EMBL" id="SJDL01000001">
    <property type="protein sequence ID" value="TBW59585.1"/>
    <property type="molecule type" value="Genomic_DNA"/>
</dbReference>
<dbReference type="InterPro" id="IPR051680">
    <property type="entry name" value="ATP-dep_Glu-Cys_Ligase-2"/>
</dbReference>
<organism evidence="2 3">
    <name type="scientific">Marinobacter halodurans</name>
    <dbReference type="NCBI Taxonomy" id="2528979"/>
    <lineage>
        <taxon>Bacteria</taxon>
        <taxon>Pseudomonadati</taxon>
        <taxon>Pseudomonadota</taxon>
        <taxon>Gammaproteobacteria</taxon>
        <taxon>Pseudomonadales</taxon>
        <taxon>Marinobacteraceae</taxon>
        <taxon>Marinobacter</taxon>
    </lineage>
</organism>
<feature type="domain" description="DUF403" evidence="1">
    <location>
        <begin position="1"/>
        <end position="300"/>
    </location>
</feature>
<evidence type="ECO:0000259" key="1">
    <source>
        <dbReference type="Pfam" id="PF04168"/>
    </source>
</evidence>
<dbReference type="PANTHER" id="PTHR34595:SF7">
    <property type="entry name" value="SLL1039 PROTEIN"/>
    <property type="match status" value="1"/>
</dbReference>